<dbReference type="NCBIfam" id="TIGR04131">
    <property type="entry name" value="Bac_Flav_CTERM"/>
    <property type="match status" value="1"/>
</dbReference>
<organism evidence="3 4">
    <name type="scientific">Lishizhenia tianjinensis</name>
    <dbReference type="NCBI Taxonomy" id="477690"/>
    <lineage>
        <taxon>Bacteria</taxon>
        <taxon>Pseudomonadati</taxon>
        <taxon>Bacteroidota</taxon>
        <taxon>Flavobacteriia</taxon>
        <taxon>Flavobacteriales</taxon>
        <taxon>Crocinitomicaceae</taxon>
        <taxon>Lishizhenia</taxon>
    </lineage>
</organism>
<dbReference type="EMBL" id="FPAS01000005">
    <property type="protein sequence ID" value="SFT84278.1"/>
    <property type="molecule type" value="Genomic_DNA"/>
</dbReference>
<keyword evidence="4" id="KW-1185">Reference proteome</keyword>
<evidence type="ECO:0000256" key="1">
    <source>
        <dbReference type="SAM" id="SignalP"/>
    </source>
</evidence>
<feature type="chain" id="PRO_5014770545" evidence="1">
    <location>
        <begin position="20"/>
        <end position="939"/>
    </location>
</feature>
<evidence type="ECO:0000259" key="2">
    <source>
        <dbReference type="Pfam" id="PF26628"/>
    </source>
</evidence>
<proteinExistence type="predicted"/>
<dbReference type="Pfam" id="PF26628">
    <property type="entry name" value="DUF8202"/>
    <property type="match status" value="1"/>
</dbReference>
<dbReference type="AlphaFoldDB" id="A0A1I7BAX4"/>
<accession>A0A1I7BAX4</accession>
<name>A0A1I7BAX4_9FLAO</name>
<evidence type="ECO:0000313" key="4">
    <source>
        <dbReference type="Proteomes" id="UP000236454"/>
    </source>
</evidence>
<keyword evidence="1" id="KW-0732">Signal</keyword>
<dbReference type="RefSeq" id="WP_090251243.1">
    <property type="nucleotide sequence ID" value="NZ_FPAS01000005.1"/>
</dbReference>
<dbReference type="Proteomes" id="UP000236454">
    <property type="component" value="Unassembled WGS sequence"/>
</dbReference>
<feature type="domain" description="DUF8202" evidence="2">
    <location>
        <begin position="256"/>
        <end position="429"/>
    </location>
</feature>
<feature type="signal peptide" evidence="1">
    <location>
        <begin position="1"/>
        <end position="19"/>
    </location>
</feature>
<dbReference type="STRING" id="477690.SAMN05216474_2631"/>
<evidence type="ECO:0000313" key="3">
    <source>
        <dbReference type="EMBL" id="SFT84278.1"/>
    </source>
</evidence>
<sequence length="939" mass="101273">MIKKSLFLILLGCATLTQAQTPTPGNVGTANLTAWFKPDALATGDVTSWSTTFPTGATQVTLNEAQAPYPQATNTPAGNVSNYNMTLHFTNPANFTAATMQALENTSSTLNLLANASAGDEGSFFSAQYTPVATQNDHMVLYNQGSTGIQLRNLNNTGRLAIGFNLGLSTNACRDWAEDFEPEVISYKGNRSTTTSMDAYQSSLEYTGGVASQSGGAVGLYFGVRPNGGGAYTTNSGLNGFLHEVIFFDRDLTLLEMNKVHTYLAIKYGVTLLNTGGGAQGDYIATDGTIIWDASDNPTYHNDVIGISRDDDEALEQKQSHAFDDSYRIYLDNLAATNAANGGAFAVNLSHVTMGQNNGSYCASPASTLEAPAGIGARFENEFKVTKTNFAQAFNWDVKMDSCYDMSAIDMTKLRLLVDTDGDFSNATVFQDGQSGLSFSYANGYFTIAGITDAVVPNNSTRYLTLGYNEPEVVLTPDVNTICEGDTVTFTITITGTTSPVDFEYTHGTDTTLIQGAVDGDVFEVYPVVTTTYEPIGYVNILKCCAAPGQTTNTTIVVNQRPIVQATASDSVLCEGDTTILSGVGATIYTWDNGVIDGAELYPTATNTYTVIGEDQNGCLDTSNVTVVVNPNPIVAANASETVLCLGDSTLLFGSGAVDYFWDNNVIDNTYDTPQVTTLYHVLGVNQFGCIDTASIEITVNNLPNVVANTTDDAVCEGDPVTLFGAGATIYNWDMGVTDNQSFVPQVSMMYHLTGTDAEGCVNYDSIFVEVYPARTVSVGPDTVICPQDPINITTDSVFTSYQWSNGSTSQTITSTYQGTYSVVVTDEFGCTYEDAMVVTFSTECYPAIYVPNTFTPDGNEFNNTLIVRGDYIEDFEMWIFDRWGNLLYNSKDMNATWDGANSLGQPMKSGTYVYKIMYSIEDEEDKNYVITGHINLLR</sequence>
<dbReference type="InterPro" id="IPR026341">
    <property type="entry name" value="T9SS_type_B"/>
</dbReference>
<dbReference type="InterPro" id="IPR058515">
    <property type="entry name" value="DUF8202"/>
</dbReference>
<gene>
    <name evidence="3" type="ORF">SAMN05216474_2631</name>
</gene>
<dbReference type="Pfam" id="PF13585">
    <property type="entry name" value="CHU_C"/>
    <property type="match status" value="1"/>
</dbReference>
<reference evidence="3 4" key="1">
    <citation type="submission" date="2016-10" db="EMBL/GenBank/DDBJ databases">
        <authorList>
            <person name="de Groot N.N."/>
        </authorList>
    </citation>
    <scope>NUCLEOTIDE SEQUENCE [LARGE SCALE GENOMIC DNA]</scope>
    <source>
        <strain evidence="3 4">CGMCC 1.7005</strain>
    </source>
</reference>
<dbReference type="OrthoDB" id="2582440at2"/>
<protein>
    <submittedName>
        <fullName evidence="3">Gliding motility-associated C-terminal domain-containing protein</fullName>
    </submittedName>
</protein>